<keyword evidence="6" id="KW-1185">Reference proteome</keyword>
<comment type="similarity">
    <text evidence="1">Belongs to the peptidase S33 family.</text>
</comment>
<evidence type="ECO:0000256" key="2">
    <source>
        <dbReference type="ARBA" id="ARBA00022729"/>
    </source>
</evidence>
<keyword evidence="2" id="KW-0732">Signal</keyword>
<gene>
    <name evidence="5" type="ORF">JOF36_001006</name>
</gene>
<dbReference type="RefSeq" id="WP_210025236.1">
    <property type="nucleotide sequence ID" value="NZ_JAGINU010000001.1"/>
</dbReference>
<evidence type="ECO:0000256" key="1">
    <source>
        <dbReference type="ARBA" id="ARBA00010088"/>
    </source>
</evidence>
<proteinExistence type="inferred from homology"/>
<feature type="domain" description="AB hydrolase-1" evidence="4">
    <location>
        <begin position="96"/>
        <end position="466"/>
    </location>
</feature>
<evidence type="ECO:0000259" key="4">
    <source>
        <dbReference type="Pfam" id="PF00561"/>
    </source>
</evidence>
<comment type="caution">
    <text evidence="5">The sequence shown here is derived from an EMBL/GenBank/DDBJ whole genome shotgun (WGS) entry which is preliminary data.</text>
</comment>
<dbReference type="PANTHER" id="PTHR43248">
    <property type="entry name" value="2-SUCCINYL-6-HYDROXY-2,4-CYCLOHEXADIENE-1-CARBOXYLATE SYNTHASE"/>
    <property type="match status" value="1"/>
</dbReference>
<accession>A0ABS4VN08</accession>
<dbReference type="InterPro" id="IPR000073">
    <property type="entry name" value="AB_hydrolase_1"/>
</dbReference>
<dbReference type="Pfam" id="PF00561">
    <property type="entry name" value="Abhydrolase_1"/>
    <property type="match status" value="1"/>
</dbReference>
<protein>
    <submittedName>
        <fullName evidence="5">Pimeloyl-ACP methyl ester carboxylesterase</fullName>
    </submittedName>
</protein>
<dbReference type="InterPro" id="IPR051601">
    <property type="entry name" value="Serine_prot/Carboxylest_S33"/>
</dbReference>
<evidence type="ECO:0000313" key="5">
    <source>
        <dbReference type="EMBL" id="MBP2365310.1"/>
    </source>
</evidence>
<dbReference type="Proteomes" id="UP001519295">
    <property type="component" value="Unassembled WGS sequence"/>
</dbReference>
<dbReference type="SUPFAM" id="SSF53474">
    <property type="entry name" value="alpha/beta-Hydrolases"/>
    <property type="match status" value="1"/>
</dbReference>
<evidence type="ECO:0000313" key="6">
    <source>
        <dbReference type="Proteomes" id="UP001519295"/>
    </source>
</evidence>
<reference evidence="5 6" key="1">
    <citation type="submission" date="2021-03" db="EMBL/GenBank/DDBJ databases">
        <title>Sequencing the genomes of 1000 actinobacteria strains.</title>
        <authorList>
            <person name="Klenk H.-P."/>
        </authorList>
    </citation>
    <scope>NUCLEOTIDE SEQUENCE [LARGE SCALE GENOMIC DNA]</scope>
    <source>
        <strain evidence="5 6">DSM 45256</strain>
    </source>
</reference>
<organism evidence="5 6">
    <name type="scientific">Pseudonocardia parietis</name>
    <dbReference type="NCBI Taxonomy" id="570936"/>
    <lineage>
        <taxon>Bacteria</taxon>
        <taxon>Bacillati</taxon>
        <taxon>Actinomycetota</taxon>
        <taxon>Actinomycetes</taxon>
        <taxon>Pseudonocardiales</taxon>
        <taxon>Pseudonocardiaceae</taxon>
        <taxon>Pseudonocardia</taxon>
    </lineage>
</organism>
<dbReference type="PANTHER" id="PTHR43248:SF29">
    <property type="entry name" value="TRIPEPTIDYL AMINOPEPTIDASE"/>
    <property type="match status" value="1"/>
</dbReference>
<dbReference type="InterPro" id="IPR029058">
    <property type="entry name" value="AB_hydrolase_fold"/>
</dbReference>
<sequence length="508" mass="54105">MAGLILVSGCAGPAPQARADAPAPPPAELARFYDQEPTWGPCTDFATGEPDRAAFADPAYECARVEVPLNYEQPDGRTAALAMLRIAARDEPTGSLVFNAGGPGNPSTSTAVRAYADRLAVDPIGERFDFVAVDQRGTGASTPALNCFTDAEREDDAVTWPLRFGPDRTEAQNRELVERCAEGSGGMDVLAHSGSRDAARDMDVVRHVLGDEGLNYFGGSYGTRLGAVYAEMFPQNVRTMVLDGPLDPAKGTVERYLAQAASFQQGFDKLAASCATVPDCPLGTDPARATERFHQLVRPLQDTPATAPALGGRTLTYEDAVDAVMNGLYSDAAHPVIVQGLQQLATGRGDMLLALLDAFVERRPDGSYGEFLEANLAINCLDAQRRTPAEETAAKREFLRLAPFMDPGRPVVETRDRCEHWPVEPTLDIPFAQDIEGLPATLVVAATGDPATPYQDGINLTEDLGGHLLTVNADTHGSVLLGNSCIDTAVADYLISLETPVDGARCDG</sequence>
<dbReference type="Gene3D" id="3.40.50.1820">
    <property type="entry name" value="alpha/beta hydrolase"/>
    <property type="match status" value="1"/>
</dbReference>
<evidence type="ECO:0000256" key="3">
    <source>
        <dbReference type="ARBA" id="ARBA00022801"/>
    </source>
</evidence>
<name>A0ABS4VN08_9PSEU</name>
<keyword evidence="3" id="KW-0378">Hydrolase</keyword>
<dbReference type="EMBL" id="JAGINU010000001">
    <property type="protein sequence ID" value="MBP2365310.1"/>
    <property type="molecule type" value="Genomic_DNA"/>
</dbReference>